<dbReference type="OrthoDB" id="10685132at2759"/>
<evidence type="ECO:0000313" key="1">
    <source>
        <dbReference type="EMBL" id="CUG90297.1"/>
    </source>
</evidence>
<gene>
    <name evidence="1" type="ORF">BSAL_25980</name>
</gene>
<organism evidence="1 2">
    <name type="scientific">Bodo saltans</name>
    <name type="common">Flagellated protozoan</name>
    <dbReference type="NCBI Taxonomy" id="75058"/>
    <lineage>
        <taxon>Eukaryota</taxon>
        <taxon>Discoba</taxon>
        <taxon>Euglenozoa</taxon>
        <taxon>Kinetoplastea</taxon>
        <taxon>Metakinetoplastina</taxon>
        <taxon>Eubodonida</taxon>
        <taxon>Bodonidae</taxon>
        <taxon>Bodo</taxon>
    </lineage>
</organism>
<proteinExistence type="predicted"/>
<dbReference type="VEuPathDB" id="TriTrypDB:BSAL_25980"/>
<dbReference type="OMA" id="TINECRF"/>
<feature type="non-terminal residue" evidence="1">
    <location>
        <position position="382"/>
    </location>
</feature>
<accession>A0A0S4JP64</accession>
<dbReference type="AlphaFoldDB" id="A0A0S4JP64"/>
<evidence type="ECO:0000313" key="2">
    <source>
        <dbReference type="Proteomes" id="UP000051952"/>
    </source>
</evidence>
<sequence>NADPSCSFDYSTQACTRKCQFRTTAVECSQSDLCSWDEANSVCRITCDQNTLPTTCATDPTCTWLSTRSPACNKKCVILYNNPTSCRSDSYCMWDPTSLTCTQTCTYLPAVACQSNFLCVYSKSATTETCSMLCQYRYQDSASCSADAECFWDNYNSVCQGICGVLNTASQVCLTSDVCQWNSQGCVFKCQFRAVNQSQCNAPNNAQTCEWDQFQNMCVNTCSNYMRELTVTAQMSSCTNDPFCQWLNNTCEKKCSQLTYSQCSSDPTDCQWDSKSGVCRDNCNRISLSATCNLDPMCVWNGANCLKVCNYRWFNDSSCNADSQCMWDPTKSVCVQSCGTIGDMATCQQFTVCMWDTSDTMCRTACPYLSVASCSANPACNV</sequence>
<reference evidence="2" key="1">
    <citation type="submission" date="2015-09" db="EMBL/GenBank/DDBJ databases">
        <authorList>
            <consortium name="Pathogen Informatics"/>
        </authorList>
    </citation>
    <scope>NUCLEOTIDE SEQUENCE [LARGE SCALE GENOMIC DNA]</scope>
    <source>
        <strain evidence="2">Lake Konstanz</strain>
    </source>
</reference>
<protein>
    <submittedName>
        <fullName evidence="1">Uncharacterized protein</fullName>
    </submittedName>
</protein>
<dbReference type="EMBL" id="CYKH01001809">
    <property type="protein sequence ID" value="CUG90297.1"/>
    <property type="molecule type" value="Genomic_DNA"/>
</dbReference>
<dbReference type="Proteomes" id="UP000051952">
    <property type="component" value="Unassembled WGS sequence"/>
</dbReference>
<name>A0A0S4JP64_BODSA</name>
<keyword evidence="2" id="KW-1185">Reference proteome</keyword>
<feature type="non-terminal residue" evidence="1">
    <location>
        <position position="1"/>
    </location>
</feature>